<keyword evidence="7" id="KW-0067">ATP-binding</keyword>
<comment type="caution">
    <text evidence="13">The sequence shown here is derived from an EMBL/GenBank/DDBJ whole genome shotgun (WGS) entry which is preliminary data.</text>
</comment>
<dbReference type="PANTHER" id="PTHR24421:SF10">
    <property type="entry name" value="NITRATE_NITRITE SENSOR PROTEIN NARQ"/>
    <property type="match status" value="1"/>
</dbReference>
<evidence type="ECO:0000256" key="6">
    <source>
        <dbReference type="ARBA" id="ARBA00022777"/>
    </source>
</evidence>
<keyword evidence="14" id="KW-1185">Reference proteome</keyword>
<sequence>MSTLWQRRVASRRTTEALTLTLLFAIALSGCFLSFGVMPGRPPMWAGVALSALACAALAWRRRWPFWVLAVTTLCVVTVSALGHLVTAMLMSPLMVAQYSVSLRARRRAGWCAALVATAALVASGLFHDELRDQWLIGLVNPAAWVPLSAAFGSYVRVRREYAAARAEHIAREREEEARHRVVQDRMRIARELHDVVAHHLTLAHAQAGVATHLARTDPEQAYEIMDRLSDTTAAALRELKSTVGLLRQDTDADDELAPAPGLARLPDLVAACAAADVTVTVSTEGEPGPLAPGLDLTAYRIVQEALTNVTKHAGPASAEVRLAHGARFLTLTVTNGTAAGSRPAPPPGPGFGLLGMRERALAAGGTFHAGPLPGGGFEVVCALPLHGPLPGHDESAAR</sequence>
<evidence type="ECO:0000256" key="9">
    <source>
        <dbReference type="SAM" id="Phobius"/>
    </source>
</evidence>
<dbReference type="Pfam" id="PF02518">
    <property type="entry name" value="HATPase_c"/>
    <property type="match status" value="1"/>
</dbReference>
<dbReference type="EC" id="2.7.13.3" evidence="2"/>
<dbReference type="SUPFAM" id="SSF55874">
    <property type="entry name" value="ATPase domain of HSP90 chaperone/DNA topoisomerase II/histidine kinase"/>
    <property type="match status" value="1"/>
</dbReference>
<evidence type="ECO:0000256" key="4">
    <source>
        <dbReference type="ARBA" id="ARBA00022679"/>
    </source>
</evidence>
<evidence type="ECO:0000259" key="11">
    <source>
        <dbReference type="Pfam" id="PF07730"/>
    </source>
</evidence>
<dbReference type="InterPro" id="IPR011712">
    <property type="entry name" value="Sig_transdc_His_kin_sub3_dim/P"/>
</dbReference>
<evidence type="ECO:0000256" key="1">
    <source>
        <dbReference type="ARBA" id="ARBA00000085"/>
    </source>
</evidence>
<feature type="domain" description="Histidine kinase/HSP90-like ATPase" evidence="10">
    <location>
        <begin position="298"/>
        <end position="386"/>
    </location>
</feature>
<dbReference type="Proteomes" id="UP000758701">
    <property type="component" value="Unassembled WGS sequence"/>
</dbReference>
<evidence type="ECO:0000259" key="10">
    <source>
        <dbReference type="Pfam" id="PF02518"/>
    </source>
</evidence>
<reference evidence="13 14" key="1">
    <citation type="submission" date="2021-06" db="EMBL/GenBank/DDBJ databases">
        <title>Ecological speciation of a Streptomyces species isolated from different habitats and geographic origins.</title>
        <authorList>
            <person name="Wang J."/>
        </authorList>
    </citation>
    <scope>NUCLEOTIDE SEQUENCE [LARGE SCALE GENOMIC DNA]</scope>
    <source>
        <strain evidence="13 14">FXJ8.012</strain>
    </source>
</reference>
<feature type="transmembrane region" description="Helical" evidence="9">
    <location>
        <begin position="17"/>
        <end position="37"/>
    </location>
</feature>
<dbReference type="InterPro" id="IPR050482">
    <property type="entry name" value="Sensor_HK_TwoCompSys"/>
</dbReference>
<dbReference type="Gene3D" id="1.20.5.1930">
    <property type="match status" value="1"/>
</dbReference>
<keyword evidence="9" id="KW-0812">Transmembrane</keyword>
<keyword evidence="6 13" id="KW-0418">Kinase</keyword>
<dbReference type="RefSeq" id="WP_224310271.1">
    <property type="nucleotide sequence ID" value="NZ_JAHSST010000023.1"/>
</dbReference>
<organism evidence="13 14">
    <name type="scientific">Streptomyces olivaceus</name>
    <dbReference type="NCBI Taxonomy" id="47716"/>
    <lineage>
        <taxon>Bacteria</taxon>
        <taxon>Bacillati</taxon>
        <taxon>Actinomycetota</taxon>
        <taxon>Actinomycetes</taxon>
        <taxon>Kitasatosporales</taxon>
        <taxon>Streptomycetaceae</taxon>
        <taxon>Streptomyces</taxon>
    </lineage>
</organism>
<accession>A0ABS7W4J0</accession>
<keyword evidence="4" id="KW-0808">Transferase</keyword>
<name>A0ABS7W4J0_STROV</name>
<protein>
    <recommendedName>
        <fullName evidence="2">histidine kinase</fullName>
        <ecNumber evidence="2">2.7.13.3</ecNumber>
    </recommendedName>
</protein>
<evidence type="ECO:0000256" key="2">
    <source>
        <dbReference type="ARBA" id="ARBA00012438"/>
    </source>
</evidence>
<evidence type="ECO:0000256" key="8">
    <source>
        <dbReference type="ARBA" id="ARBA00023012"/>
    </source>
</evidence>
<evidence type="ECO:0000256" key="5">
    <source>
        <dbReference type="ARBA" id="ARBA00022741"/>
    </source>
</evidence>
<feature type="domain" description="DUF7134" evidence="12">
    <location>
        <begin position="22"/>
        <end position="160"/>
    </location>
</feature>
<dbReference type="PROSITE" id="PS51257">
    <property type="entry name" value="PROKAR_LIPOPROTEIN"/>
    <property type="match status" value="1"/>
</dbReference>
<dbReference type="CDD" id="cd16917">
    <property type="entry name" value="HATPase_UhpB-NarQ-NarX-like"/>
    <property type="match status" value="1"/>
</dbReference>
<dbReference type="InterPro" id="IPR055558">
    <property type="entry name" value="DUF7134"/>
</dbReference>
<gene>
    <name evidence="13" type="ORF">KVH32_14755</name>
</gene>
<keyword evidence="9" id="KW-0472">Membrane</keyword>
<dbReference type="Pfam" id="PF23539">
    <property type="entry name" value="DUF7134"/>
    <property type="match status" value="1"/>
</dbReference>
<dbReference type="Pfam" id="PF07730">
    <property type="entry name" value="HisKA_3"/>
    <property type="match status" value="1"/>
</dbReference>
<dbReference type="EMBL" id="JAHSTP010000004">
    <property type="protein sequence ID" value="MBZ6152413.1"/>
    <property type="molecule type" value="Genomic_DNA"/>
</dbReference>
<keyword evidence="5" id="KW-0547">Nucleotide-binding</keyword>
<dbReference type="GO" id="GO:0016301">
    <property type="term" value="F:kinase activity"/>
    <property type="evidence" value="ECO:0007669"/>
    <property type="project" value="UniProtKB-KW"/>
</dbReference>
<evidence type="ECO:0000313" key="14">
    <source>
        <dbReference type="Proteomes" id="UP000758701"/>
    </source>
</evidence>
<dbReference type="InterPro" id="IPR003594">
    <property type="entry name" value="HATPase_dom"/>
</dbReference>
<evidence type="ECO:0000259" key="12">
    <source>
        <dbReference type="Pfam" id="PF23539"/>
    </source>
</evidence>
<dbReference type="Gene3D" id="3.30.565.10">
    <property type="entry name" value="Histidine kinase-like ATPase, C-terminal domain"/>
    <property type="match status" value="1"/>
</dbReference>
<keyword evidence="8" id="KW-0902">Two-component regulatory system</keyword>
<proteinExistence type="predicted"/>
<comment type="catalytic activity">
    <reaction evidence="1">
        <text>ATP + protein L-histidine = ADP + protein N-phospho-L-histidine.</text>
        <dbReference type="EC" id="2.7.13.3"/>
    </reaction>
</comment>
<keyword evidence="9" id="KW-1133">Transmembrane helix</keyword>
<evidence type="ECO:0000313" key="13">
    <source>
        <dbReference type="EMBL" id="MBZ6152413.1"/>
    </source>
</evidence>
<feature type="transmembrane region" description="Helical" evidence="9">
    <location>
        <begin position="134"/>
        <end position="156"/>
    </location>
</feature>
<feature type="transmembrane region" description="Helical" evidence="9">
    <location>
        <begin position="109"/>
        <end position="128"/>
    </location>
</feature>
<dbReference type="PANTHER" id="PTHR24421">
    <property type="entry name" value="NITRATE/NITRITE SENSOR PROTEIN NARX-RELATED"/>
    <property type="match status" value="1"/>
</dbReference>
<evidence type="ECO:0000256" key="3">
    <source>
        <dbReference type="ARBA" id="ARBA00022553"/>
    </source>
</evidence>
<keyword evidence="3" id="KW-0597">Phosphoprotein</keyword>
<feature type="domain" description="Signal transduction histidine kinase subgroup 3 dimerisation and phosphoacceptor" evidence="11">
    <location>
        <begin position="186"/>
        <end position="251"/>
    </location>
</feature>
<evidence type="ECO:0000256" key="7">
    <source>
        <dbReference type="ARBA" id="ARBA00022840"/>
    </source>
</evidence>
<feature type="transmembrane region" description="Helical" evidence="9">
    <location>
        <begin position="66"/>
        <end position="97"/>
    </location>
</feature>
<dbReference type="InterPro" id="IPR036890">
    <property type="entry name" value="HATPase_C_sf"/>
</dbReference>